<dbReference type="Gene3D" id="3.30.1120.10">
    <property type="match status" value="1"/>
</dbReference>
<evidence type="ECO:0000313" key="4">
    <source>
        <dbReference type="EMBL" id="GGW26528.1"/>
    </source>
</evidence>
<gene>
    <name evidence="4" type="ORF">GCM10007383_09570</name>
</gene>
<dbReference type="InterPro" id="IPR017850">
    <property type="entry name" value="Alkaline_phosphatase_core_sf"/>
</dbReference>
<dbReference type="Pfam" id="PF00884">
    <property type="entry name" value="Sulfatase"/>
    <property type="match status" value="1"/>
</dbReference>
<dbReference type="Proteomes" id="UP000634668">
    <property type="component" value="Unassembled WGS sequence"/>
</dbReference>
<evidence type="ECO:0000259" key="3">
    <source>
        <dbReference type="Pfam" id="PF00884"/>
    </source>
</evidence>
<comment type="caution">
    <text evidence="4">The sequence shown here is derived from an EMBL/GenBank/DDBJ whole genome shotgun (WGS) entry which is preliminary data.</text>
</comment>
<dbReference type="InterPro" id="IPR000917">
    <property type="entry name" value="Sulfatase_N"/>
</dbReference>
<evidence type="ECO:0000256" key="2">
    <source>
        <dbReference type="ARBA" id="ARBA00022801"/>
    </source>
</evidence>
<dbReference type="GO" id="GO:0004065">
    <property type="term" value="F:arylsulfatase activity"/>
    <property type="evidence" value="ECO:0007669"/>
    <property type="project" value="TreeGrafter"/>
</dbReference>
<evidence type="ECO:0000256" key="1">
    <source>
        <dbReference type="ARBA" id="ARBA00008779"/>
    </source>
</evidence>
<name>A0A918MI43_9FLAO</name>
<keyword evidence="5" id="KW-1185">Reference proteome</keyword>
<dbReference type="EMBL" id="BMWP01000004">
    <property type="protein sequence ID" value="GGW26528.1"/>
    <property type="molecule type" value="Genomic_DNA"/>
</dbReference>
<reference evidence="4" key="1">
    <citation type="journal article" date="2014" name="Int. J. Syst. Evol. Microbiol.">
        <title>Complete genome sequence of Corynebacterium casei LMG S-19264T (=DSM 44701T), isolated from a smear-ripened cheese.</title>
        <authorList>
            <consortium name="US DOE Joint Genome Institute (JGI-PGF)"/>
            <person name="Walter F."/>
            <person name="Albersmeier A."/>
            <person name="Kalinowski J."/>
            <person name="Ruckert C."/>
        </authorList>
    </citation>
    <scope>NUCLEOTIDE SEQUENCE</scope>
    <source>
        <strain evidence="4">KCTC 12113</strain>
    </source>
</reference>
<accession>A0A918MI43</accession>
<organism evidence="4 5">
    <name type="scientific">Arenibacter certesii</name>
    <dbReference type="NCBI Taxonomy" id="228955"/>
    <lineage>
        <taxon>Bacteria</taxon>
        <taxon>Pseudomonadati</taxon>
        <taxon>Bacteroidota</taxon>
        <taxon>Flavobacteriia</taxon>
        <taxon>Flavobacteriales</taxon>
        <taxon>Flavobacteriaceae</taxon>
        <taxon>Arenibacter</taxon>
    </lineage>
</organism>
<comment type="similarity">
    <text evidence="1">Belongs to the sulfatase family.</text>
</comment>
<dbReference type="AlphaFoldDB" id="A0A918MI43"/>
<dbReference type="PANTHER" id="PTHR42693">
    <property type="entry name" value="ARYLSULFATASE FAMILY MEMBER"/>
    <property type="match status" value="1"/>
</dbReference>
<keyword evidence="2" id="KW-0378">Hydrolase</keyword>
<proteinExistence type="inferred from homology"/>
<dbReference type="InterPro" id="IPR050738">
    <property type="entry name" value="Sulfatase"/>
</dbReference>
<dbReference type="PANTHER" id="PTHR42693:SF53">
    <property type="entry name" value="ENDO-4-O-SULFATASE"/>
    <property type="match status" value="1"/>
</dbReference>
<protein>
    <recommendedName>
        <fullName evidence="3">Sulfatase N-terminal domain-containing protein</fullName>
    </recommendedName>
</protein>
<dbReference type="CDD" id="cd16025">
    <property type="entry name" value="PAS_like"/>
    <property type="match status" value="1"/>
</dbReference>
<dbReference type="SUPFAM" id="SSF53649">
    <property type="entry name" value="Alkaline phosphatase-like"/>
    <property type="match status" value="1"/>
</dbReference>
<sequence length="532" mass="61324">MSSDKKSMHNQINPRPIILFSRNYGSLLYVLFLSISLLGCTNQNERDKPNIILISVDDMGWSDLGCYGGEINTPNLDQLAQNGMRFRNFYNAGKCFPSRAALLTGVYAHDSGYDQTHTNPIRNAVTLGEVLQEAGYATYYSGKHHGIDNPYDRGFQRFFGLIDGAFNHFNPGQQREGEPPPAQKRNDRQWGIDSIIYSPYTPKERDFYSTDYFTNYALDYLEENKSNPFFLYLSYTAPHDPLMAWPEDIAKYKGKYNLGYDHIRQKRFEKQKSTGLLDDKVTLPEPTHRNWDSLSPKEQEYEASVMEVYAAMIDRIDQNIGRLLAKLEEINASENTIILFVSDNGASAEVVDLKDDDDNAPLGSIARWTSLKKDWANVSNTPFRLYKNYNNEGGINSPLIAYWPKRIHPNTFTNYPGHFIDFMATFIEISGATYPKSFKGEKITPLRGKSLVPVFKNPEMEREGPLFWEWRNSQAMRLQNWKIVRNDKNAPWDLYNMANDLTEINNIAGDHKEMVLKLNDIYINWVLKYNQE</sequence>
<reference evidence="4" key="2">
    <citation type="submission" date="2020-09" db="EMBL/GenBank/DDBJ databases">
        <authorList>
            <person name="Sun Q."/>
            <person name="Kim S."/>
        </authorList>
    </citation>
    <scope>NUCLEOTIDE SEQUENCE</scope>
    <source>
        <strain evidence="4">KCTC 12113</strain>
    </source>
</reference>
<dbReference type="Gene3D" id="3.40.720.10">
    <property type="entry name" value="Alkaline Phosphatase, subunit A"/>
    <property type="match status" value="1"/>
</dbReference>
<dbReference type="RefSeq" id="WP_157373823.1">
    <property type="nucleotide sequence ID" value="NZ_BMWP01000004.1"/>
</dbReference>
<feature type="domain" description="Sulfatase N-terminal" evidence="3">
    <location>
        <begin position="49"/>
        <end position="431"/>
    </location>
</feature>
<evidence type="ECO:0000313" key="5">
    <source>
        <dbReference type="Proteomes" id="UP000634668"/>
    </source>
</evidence>